<evidence type="ECO:0000313" key="1">
    <source>
        <dbReference type="EMBL" id="MBK9719274.1"/>
    </source>
</evidence>
<protein>
    <submittedName>
        <fullName evidence="1">Uncharacterized protein</fullName>
    </submittedName>
</protein>
<proteinExistence type="predicted"/>
<reference evidence="1 2" key="1">
    <citation type="submission" date="2020-10" db="EMBL/GenBank/DDBJ databases">
        <title>Connecting structure to function with the recovery of over 1000 high-quality activated sludge metagenome-assembled genomes encoding full-length rRNA genes using long-read sequencing.</title>
        <authorList>
            <person name="Singleton C.M."/>
            <person name="Petriglieri F."/>
            <person name="Kristensen J.M."/>
            <person name="Kirkegaard R.H."/>
            <person name="Michaelsen T.Y."/>
            <person name="Andersen M.H."/>
            <person name="Karst S.M."/>
            <person name="Dueholm M.S."/>
            <person name="Nielsen P.H."/>
            <person name="Albertsen M."/>
        </authorList>
    </citation>
    <scope>NUCLEOTIDE SEQUENCE [LARGE SCALE GENOMIC DNA]</scope>
    <source>
        <strain evidence="1">Ribe_18-Q3-R11-54_BAT3C.373</strain>
    </source>
</reference>
<accession>A0A9D7XEM5</accession>
<dbReference type="EMBL" id="JADKFW010000017">
    <property type="protein sequence ID" value="MBK9719274.1"/>
    <property type="molecule type" value="Genomic_DNA"/>
</dbReference>
<dbReference type="Proteomes" id="UP000808349">
    <property type="component" value="Unassembled WGS sequence"/>
</dbReference>
<sequence length="85" mass="9859">MIFLALMYFILFITINRYSLVLGNFSQLELNPIQFDSGQLLAEQTRGALDDITIIKYYDSNINPKHDYGITFYISLLGFAKSHCW</sequence>
<organism evidence="1 2">
    <name type="scientific">Candidatus Defluviibacterium haderslevense</name>
    <dbReference type="NCBI Taxonomy" id="2981993"/>
    <lineage>
        <taxon>Bacteria</taxon>
        <taxon>Pseudomonadati</taxon>
        <taxon>Bacteroidota</taxon>
        <taxon>Saprospiria</taxon>
        <taxon>Saprospirales</taxon>
        <taxon>Saprospiraceae</taxon>
        <taxon>Candidatus Defluviibacterium</taxon>
    </lineage>
</organism>
<dbReference type="AlphaFoldDB" id="A0A9D7XEM5"/>
<comment type="caution">
    <text evidence="1">The sequence shown here is derived from an EMBL/GenBank/DDBJ whole genome shotgun (WGS) entry which is preliminary data.</text>
</comment>
<name>A0A9D7XEM5_9BACT</name>
<gene>
    <name evidence="1" type="ORF">IPO85_17500</name>
</gene>
<evidence type="ECO:0000313" key="2">
    <source>
        <dbReference type="Proteomes" id="UP000808349"/>
    </source>
</evidence>